<feature type="transmembrane region" description="Helical" evidence="8">
    <location>
        <begin position="115"/>
        <end position="136"/>
    </location>
</feature>
<dbReference type="InterPro" id="IPR035906">
    <property type="entry name" value="MetI-like_sf"/>
</dbReference>
<organism evidence="10 11">
    <name type="scientific">Halosolutus amylolyticus</name>
    <dbReference type="NCBI Taxonomy" id="2932267"/>
    <lineage>
        <taxon>Archaea</taxon>
        <taxon>Methanobacteriati</taxon>
        <taxon>Methanobacteriota</taxon>
        <taxon>Stenosarchaea group</taxon>
        <taxon>Halobacteria</taxon>
        <taxon>Halobacteriales</taxon>
        <taxon>Natrialbaceae</taxon>
        <taxon>Halosolutus</taxon>
    </lineage>
</organism>
<keyword evidence="11" id="KW-1185">Reference proteome</keyword>
<feature type="transmembrane region" description="Helical" evidence="8">
    <location>
        <begin position="148"/>
        <end position="169"/>
    </location>
</feature>
<dbReference type="EMBL" id="JBHSFA010000001">
    <property type="protein sequence ID" value="MFC4540346.1"/>
    <property type="molecule type" value="Genomic_DNA"/>
</dbReference>
<dbReference type="PROSITE" id="PS50928">
    <property type="entry name" value="ABC_TM1"/>
    <property type="match status" value="1"/>
</dbReference>
<dbReference type="CDD" id="cd06261">
    <property type="entry name" value="TM_PBP2"/>
    <property type="match status" value="1"/>
</dbReference>
<sequence>MSLRSNAAAYVERAVERHAKRMAQVALLAIMLFLWVPLLIVTIMSFSDSGVLAFPPDRFTLDWYHTFFGDSTARDATITSVKVSLVSVPIAVILSTLAAYGLTNYKFRGKDGFNLLLILPIIVPLVVTAAALFTFLNTVGIGSGFTSVVIAHIVRAVPFAAIVIIPSFLSLDKSLEEASMDLGASRVQTFIRVTLPNVLPGIIAGTLLAFAISFNEFVYTLFVRDTATQTLPIYIWNEIQFGASPEVNVISVLFIVISLIAVIFAVVFTRVERLITT</sequence>
<dbReference type="InterPro" id="IPR051789">
    <property type="entry name" value="Bact_Polyamine_Transport"/>
</dbReference>
<evidence type="ECO:0000313" key="11">
    <source>
        <dbReference type="Proteomes" id="UP001595898"/>
    </source>
</evidence>
<proteinExistence type="inferred from homology"/>
<evidence type="ECO:0000313" key="10">
    <source>
        <dbReference type="EMBL" id="MFC4540346.1"/>
    </source>
</evidence>
<comment type="similarity">
    <text evidence="2">Belongs to the binding-protein-dependent transport system permease family. CysTW subfamily.</text>
</comment>
<dbReference type="Proteomes" id="UP001595898">
    <property type="component" value="Unassembled WGS sequence"/>
</dbReference>
<keyword evidence="5 8" id="KW-0812">Transmembrane</keyword>
<keyword evidence="7 8" id="KW-0472">Membrane</keyword>
<evidence type="ECO:0000256" key="6">
    <source>
        <dbReference type="ARBA" id="ARBA00022989"/>
    </source>
</evidence>
<keyword evidence="4" id="KW-1003">Cell membrane</keyword>
<feature type="transmembrane region" description="Helical" evidence="8">
    <location>
        <begin position="190"/>
        <end position="214"/>
    </location>
</feature>
<dbReference type="PANTHER" id="PTHR43848:SF2">
    <property type="entry name" value="PUTRESCINE TRANSPORT SYSTEM PERMEASE PROTEIN POTI"/>
    <property type="match status" value="1"/>
</dbReference>
<keyword evidence="6 8" id="KW-1133">Transmembrane helix</keyword>
<dbReference type="SUPFAM" id="SSF161098">
    <property type="entry name" value="MetI-like"/>
    <property type="match status" value="1"/>
</dbReference>
<feature type="transmembrane region" description="Helical" evidence="8">
    <location>
        <begin position="249"/>
        <end position="268"/>
    </location>
</feature>
<dbReference type="InterPro" id="IPR000515">
    <property type="entry name" value="MetI-like"/>
</dbReference>
<comment type="subcellular location">
    <subcellularLocation>
        <location evidence="1 8">Cell membrane</location>
        <topology evidence="1 8">Multi-pass membrane protein</topology>
    </subcellularLocation>
</comment>
<dbReference type="PANTHER" id="PTHR43848">
    <property type="entry name" value="PUTRESCINE TRANSPORT SYSTEM PERMEASE PROTEIN POTI"/>
    <property type="match status" value="1"/>
</dbReference>
<dbReference type="GO" id="GO:0005886">
    <property type="term" value="C:plasma membrane"/>
    <property type="evidence" value="ECO:0007669"/>
    <property type="project" value="UniProtKB-SubCell"/>
</dbReference>
<accession>A0ABD5PK02</accession>
<evidence type="ECO:0000256" key="8">
    <source>
        <dbReference type="RuleBase" id="RU363032"/>
    </source>
</evidence>
<gene>
    <name evidence="10" type="ORF">ACFO5R_00125</name>
</gene>
<feature type="transmembrane region" description="Helical" evidence="8">
    <location>
        <begin position="25"/>
        <end position="46"/>
    </location>
</feature>
<dbReference type="AlphaFoldDB" id="A0ABD5PK02"/>
<evidence type="ECO:0000259" key="9">
    <source>
        <dbReference type="PROSITE" id="PS50928"/>
    </source>
</evidence>
<feature type="domain" description="ABC transmembrane type-1" evidence="9">
    <location>
        <begin position="77"/>
        <end position="268"/>
    </location>
</feature>
<dbReference type="Gene3D" id="1.10.3720.10">
    <property type="entry name" value="MetI-like"/>
    <property type="match status" value="1"/>
</dbReference>
<comment type="caution">
    <text evidence="10">The sequence shown here is derived from an EMBL/GenBank/DDBJ whole genome shotgun (WGS) entry which is preliminary data.</text>
</comment>
<evidence type="ECO:0000256" key="1">
    <source>
        <dbReference type="ARBA" id="ARBA00004651"/>
    </source>
</evidence>
<protein>
    <submittedName>
        <fullName evidence="10">ABC transporter permease</fullName>
    </submittedName>
</protein>
<evidence type="ECO:0000256" key="7">
    <source>
        <dbReference type="ARBA" id="ARBA00023136"/>
    </source>
</evidence>
<name>A0ABD5PK02_9EURY</name>
<dbReference type="RefSeq" id="WP_250142392.1">
    <property type="nucleotide sequence ID" value="NZ_JALIQP010000007.1"/>
</dbReference>
<reference evidence="10 11" key="1">
    <citation type="journal article" date="2019" name="Int. J. Syst. Evol. Microbiol.">
        <title>The Global Catalogue of Microorganisms (GCM) 10K type strain sequencing project: providing services to taxonomists for standard genome sequencing and annotation.</title>
        <authorList>
            <consortium name="The Broad Institute Genomics Platform"/>
            <consortium name="The Broad Institute Genome Sequencing Center for Infectious Disease"/>
            <person name="Wu L."/>
            <person name="Ma J."/>
        </authorList>
    </citation>
    <scope>NUCLEOTIDE SEQUENCE [LARGE SCALE GENOMIC DNA]</scope>
    <source>
        <strain evidence="10 11">WLHS5</strain>
    </source>
</reference>
<evidence type="ECO:0000256" key="5">
    <source>
        <dbReference type="ARBA" id="ARBA00022692"/>
    </source>
</evidence>
<keyword evidence="3 8" id="KW-0813">Transport</keyword>
<evidence type="ECO:0000256" key="3">
    <source>
        <dbReference type="ARBA" id="ARBA00022448"/>
    </source>
</evidence>
<evidence type="ECO:0000256" key="2">
    <source>
        <dbReference type="ARBA" id="ARBA00007069"/>
    </source>
</evidence>
<evidence type="ECO:0000256" key="4">
    <source>
        <dbReference type="ARBA" id="ARBA00022475"/>
    </source>
</evidence>
<dbReference type="Pfam" id="PF00528">
    <property type="entry name" value="BPD_transp_1"/>
    <property type="match status" value="1"/>
</dbReference>
<feature type="transmembrane region" description="Helical" evidence="8">
    <location>
        <begin position="83"/>
        <end position="103"/>
    </location>
</feature>